<dbReference type="STRING" id="1122622.GCA_000421185_01018"/>
<proteinExistence type="predicted"/>
<dbReference type="EMBL" id="OBQK01000004">
    <property type="protein sequence ID" value="SOC54906.1"/>
    <property type="molecule type" value="Genomic_DNA"/>
</dbReference>
<name>A0A285VNW7_9MICO</name>
<dbReference type="Pfam" id="PF11343">
    <property type="entry name" value="DUF3145"/>
    <property type="match status" value="1"/>
</dbReference>
<dbReference type="InterPro" id="IPR021491">
    <property type="entry name" value="DUF3145"/>
</dbReference>
<evidence type="ECO:0000313" key="1">
    <source>
        <dbReference type="EMBL" id="SOC54906.1"/>
    </source>
</evidence>
<dbReference type="RefSeq" id="WP_097187708.1">
    <property type="nucleotide sequence ID" value="NZ_OBQK01000004.1"/>
</dbReference>
<gene>
    <name evidence="1" type="ORF">SAMN05421879_10453</name>
</gene>
<dbReference type="AlphaFoldDB" id="A0A285VNW7"/>
<sequence>MSAVMPRVMTRGVVFIHSTPTALCPHIAWAVEGVLDTRVSLDWVPQPAQPGTMRTEFSWTGDAGTGAYLASAMRGWDGLRYEVVEEASRGSDGMRWTHTPSLGIHQARLSANGDVVVNEDRLRSIVDQCDGDADRLTAELRRALGGEWDAELELFRHAGEGAPPTWLHKVG</sequence>
<evidence type="ECO:0008006" key="3">
    <source>
        <dbReference type="Google" id="ProtNLM"/>
    </source>
</evidence>
<reference evidence="2" key="1">
    <citation type="submission" date="2017-08" db="EMBL/GenBank/DDBJ databases">
        <authorList>
            <person name="Varghese N."/>
            <person name="Submissions S."/>
        </authorList>
    </citation>
    <scope>NUCLEOTIDE SEQUENCE [LARGE SCALE GENOMIC DNA]</scope>
    <source>
        <strain evidence="2">USBA17B2</strain>
    </source>
</reference>
<keyword evidence="2" id="KW-1185">Reference proteome</keyword>
<accession>A0A285VNW7</accession>
<organism evidence="1 2">
    <name type="scientific">Ornithinimicrobium cerasi</name>
    <dbReference type="NCBI Taxonomy" id="2248773"/>
    <lineage>
        <taxon>Bacteria</taxon>
        <taxon>Bacillati</taxon>
        <taxon>Actinomycetota</taxon>
        <taxon>Actinomycetes</taxon>
        <taxon>Micrococcales</taxon>
        <taxon>Ornithinimicrobiaceae</taxon>
        <taxon>Ornithinimicrobium</taxon>
    </lineage>
</organism>
<evidence type="ECO:0000313" key="2">
    <source>
        <dbReference type="Proteomes" id="UP000219688"/>
    </source>
</evidence>
<dbReference type="Proteomes" id="UP000219688">
    <property type="component" value="Unassembled WGS sequence"/>
</dbReference>
<protein>
    <recommendedName>
        <fullName evidence="3">DUF3145 domain-containing protein</fullName>
    </recommendedName>
</protein>